<name>S0FEL5_9BACT</name>
<gene>
    <name evidence="1" type="ORF">BACCOPRO_03384</name>
</gene>
<comment type="caution">
    <text evidence="1">The sequence shown here is derived from an EMBL/GenBank/DDBJ whole genome shotgun (WGS) entry which is preliminary data.</text>
</comment>
<sequence length="89" mass="9901">MHQLGRIGQQTYCAVLFADVKSQKGKVFFSALSIAVDAGDSFSLPVKDQDFIPAQHKEMIERIAELADIRYKEVAGCVQWNGFNPGKKI</sequence>
<organism evidence="1 2">
    <name type="scientific">Phocaeicola coprophilus DSM 18228 = JCM 13818</name>
    <dbReference type="NCBI Taxonomy" id="547042"/>
    <lineage>
        <taxon>Bacteria</taxon>
        <taxon>Pseudomonadati</taxon>
        <taxon>Bacteroidota</taxon>
        <taxon>Bacteroidia</taxon>
        <taxon>Bacteroidales</taxon>
        <taxon>Bacteroidaceae</taxon>
        <taxon>Phocaeicola</taxon>
    </lineage>
</organism>
<protein>
    <submittedName>
        <fullName evidence="1">Uncharacterized protein</fullName>
    </submittedName>
</protein>
<dbReference type="STRING" id="547042.BACCOPRO_03384"/>
<dbReference type="AlphaFoldDB" id="S0FEL5"/>
<accession>S0FEL5</accession>
<reference evidence="1 2" key="1">
    <citation type="submission" date="2008-12" db="EMBL/GenBank/DDBJ databases">
        <authorList>
            <person name="Fulton L."/>
            <person name="Clifton S."/>
            <person name="Fulton B."/>
            <person name="Xu J."/>
            <person name="Minx P."/>
            <person name="Pepin K.H."/>
            <person name="Johnson M."/>
            <person name="Bhonagiri V."/>
            <person name="Nash W.E."/>
            <person name="Mardis E.R."/>
            <person name="Wilson R.K."/>
        </authorList>
    </citation>
    <scope>NUCLEOTIDE SEQUENCE [LARGE SCALE GENOMIC DNA]</scope>
    <source>
        <strain evidence="1 2">DSM 18228</strain>
    </source>
</reference>
<evidence type="ECO:0000313" key="1">
    <source>
        <dbReference type="EMBL" id="EEF77861.1"/>
    </source>
</evidence>
<dbReference type="HOGENOM" id="CLU_2448420_0_0_10"/>
<keyword evidence="2" id="KW-1185">Reference proteome</keyword>
<proteinExistence type="predicted"/>
<dbReference type="EMBL" id="ACBW01000214">
    <property type="protein sequence ID" value="EEF77861.1"/>
    <property type="molecule type" value="Genomic_DNA"/>
</dbReference>
<dbReference type="Proteomes" id="UP000014073">
    <property type="component" value="Unassembled WGS sequence"/>
</dbReference>
<evidence type="ECO:0000313" key="2">
    <source>
        <dbReference type="Proteomes" id="UP000014073"/>
    </source>
</evidence>